<dbReference type="InterPro" id="IPR005801">
    <property type="entry name" value="ADC_synthase"/>
</dbReference>
<keyword evidence="3" id="KW-1185">Reference proteome</keyword>
<dbReference type="Gene3D" id="3.60.120.10">
    <property type="entry name" value="Anthranilate synthase"/>
    <property type="match status" value="1"/>
</dbReference>
<dbReference type="Proteomes" id="UP000326903">
    <property type="component" value="Unassembled WGS sequence"/>
</dbReference>
<gene>
    <name evidence="2" type="ORF">FW778_06105</name>
</gene>
<dbReference type="EMBL" id="VYQF01000001">
    <property type="protein sequence ID" value="KAA9041594.1"/>
    <property type="molecule type" value="Genomic_DNA"/>
</dbReference>
<dbReference type="GO" id="GO:0000162">
    <property type="term" value="P:L-tryptophan biosynthetic process"/>
    <property type="evidence" value="ECO:0007669"/>
    <property type="project" value="TreeGrafter"/>
</dbReference>
<dbReference type="PANTHER" id="PTHR11236">
    <property type="entry name" value="AMINOBENZOATE/ANTHRANILATE SYNTHASE"/>
    <property type="match status" value="1"/>
</dbReference>
<protein>
    <submittedName>
        <fullName evidence="2">Anthranilate synthase component I family protein</fullName>
    </submittedName>
</protein>
<accession>A0A5J5INU0</accession>
<dbReference type="InterPro" id="IPR015890">
    <property type="entry name" value="Chorismate_C"/>
</dbReference>
<dbReference type="PRINTS" id="PR00095">
    <property type="entry name" value="ANTSNTHASEI"/>
</dbReference>
<evidence type="ECO:0000313" key="3">
    <source>
        <dbReference type="Proteomes" id="UP000326903"/>
    </source>
</evidence>
<dbReference type="Pfam" id="PF00425">
    <property type="entry name" value="Chorismate_bind"/>
    <property type="match status" value="1"/>
</dbReference>
<sequence>MKRQFSSYFIEDLSTFKFQMLNFIKKFSIFCFLDNNDYNFHKSYECIAGVGMLRSLVSNGINSLKDFDRIKRDSDDWIFGHVAYDVKNEIENLQSSNPDSIGFPGFLFFVPEIVFILSGNEIRIGVYSSLNAQEIFEEIISSEPVKIIDYPSPLLKSRFTKIEYIETVEKLQRHILRGDCYEINFCQEFYADDIMIDPLSVYRKLNTLSPNPFSAFYKYHDKYLICSSPERFLKKTGATIIAQPIKGTGKRIMNDSKVDQQRKDDLLNSDKERSENIMIVDLVRNDLAKICTQGSVVVSEFLAIYSFPQVHQMISTITGNVKENISLADIFYATFPMGSMTGAPKKRVMELIEKYERTSRGLFSGTVGYITPEGDFDFNVVIRSILYNKSNSYLSIQAGSAITAKSEPEHEYEECLLKISAMKKALE</sequence>
<dbReference type="SUPFAM" id="SSF56322">
    <property type="entry name" value="ADC synthase"/>
    <property type="match status" value="1"/>
</dbReference>
<dbReference type="PANTHER" id="PTHR11236:SF9">
    <property type="entry name" value="ANTHRANILATE SYNTHASE COMPONENT 1"/>
    <property type="match status" value="1"/>
</dbReference>
<evidence type="ECO:0000313" key="2">
    <source>
        <dbReference type="EMBL" id="KAA9041594.1"/>
    </source>
</evidence>
<proteinExistence type="predicted"/>
<comment type="caution">
    <text evidence="2">The sequence shown here is derived from an EMBL/GenBank/DDBJ whole genome shotgun (WGS) entry which is preliminary data.</text>
</comment>
<name>A0A5J5INU0_9BACT</name>
<evidence type="ECO:0000259" key="1">
    <source>
        <dbReference type="Pfam" id="PF00425"/>
    </source>
</evidence>
<feature type="domain" description="Chorismate-utilising enzyme C-terminal" evidence="1">
    <location>
        <begin position="162"/>
        <end position="418"/>
    </location>
</feature>
<dbReference type="AlphaFoldDB" id="A0A5J5INU0"/>
<organism evidence="2 3">
    <name type="scientific">Ginsengibacter hankyongi</name>
    <dbReference type="NCBI Taxonomy" id="2607284"/>
    <lineage>
        <taxon>Bacteria</taxon>
        <taxon>Pseudomonadati</taxon>
        <taxon>Bacteroidota</taxon>
        <taxon>Chitinophagia</taxon>
        <taxon>Chitinophagales</taxon>
        <taxon>Chitinophagaceae</taxon>
        <taxon>Ginsengibacter</taxon>
    </lineage>
</organism>
<reference evidence="2 3" key="1">
    <citation type="submission" date="2019-09" db="EMBL/GenBank/DDBJ databases">
        <title>Draft genome sequence of Ginsengibacter sp. BR5-29.</title>
        <authorList>
            <person name="Im W.-T."/>
        </authorList>
    </citation>
    <scope>NUCLEOTIDE SEQUENCE [LARGE SCALE GENOMIC DNA]</scope>
    <source>
        <strain evidence="2 3">BR5-29</strain>
    </source>
</reference>
<dbReference type="InterPro" id="IPR019999">
    <property type="entry name" value="Anth_synth_I-like"/>
</dbReference>